<name>A0ABP5DA60_9ACTN</name>
<keyword evidence="6" id="KW-1133">Transmembrane helix</keyword>
<keyword evidence="1" id="KW-0645">Protease</keyword>
<feature type="transmembrane region" description="Helical" evidence="6">
    <location>
        <begin position="47"/>
        <end position="67"/>
    </location>
</feature>
<protein>
    <recommendedName>
        <fullName evidence="7">Peptidase M10 metallopeptidase domain-containing protein</fullName>
    </recommendedName>
</protein>
<keyword evidence="3" id="KW-0378">Hydrolase</keyword>
<dbReference type="InterPro" id="IPR024079">
    <property type="entry name" value="MetalloPept_cat_dom_sf"/>
</dbReference>
<dbReference type="RefSeq" id="WP_344048371.1">
    <property type="nucleotide sequence ID" value="NZ_BAAAPB010000008.1"/>
</dbReference>
<reference evidence="9" key="1">
    <citation type="journal article" date="2019" name="Int. J. Syst. Evol. Microbiol.">
        <title>The Global Catalogue of Microorganisms (GCM) 10K type strain sequencing project: providing services to taxonomists for standard genome sequencing and annotation.</title>
        <authorList>
            <consortium name="The Broad Institute Genomics Platform"/>
            <consortium name="The Broad Institute Genome Sequencing Center for Infectious Disease"/>
            <person name="Wu L."/>
            <person name="Ma J."/>
        </authorList>
    </citation>
    <scope>NUCLEOTIDE SEQUENCE [LARGE SCALE GENOMIC DNA]</scope>
    <source>
        <strain evidence="9">JCM 15309</strain>
    </source>
</reference>
<sequence length="280" mass="30300">MGRIVRRRERRELELQMRELDRLDQQPGPGPDPRQQARHLRRRAPRWVGGLGWVSCVVAVTVVMSILPGPMRDPLRHALHLPDLRIAAAVDTSARGAYAFERTQPGTSTPVSYSPCKPIHYVVNPDGGPDDSLVFIKAAVAEASRRSGFDFAYDGTTTDRAFDRSSGPVLIGFARPGELGELPENGDAVGIGGSTFVVEGNGFDHAVTGMVALKTSWFRRADATGHRAEERAVVMHELGHVLGLAHVDDPGELMYPSVTRTSYGSGDIEGLAKLGAVRCG</sequence>
<evidence type="ECO:0000256" key="2">
    <source>
        <dbReference type="ARBA" id="ARBA00022723"/>
    </source>
</evidence>
<organism evidence="8 9">
    <name type="scientific">Nocardioides panacihumi</name>
    <dbReference type="NCBI Taxonomy" id="400774"/>
    <lineage>
        <taxon>Bacteria</taxon>
        <taxon>Bacillati</taxon>
        <taxon>Actinomycetota</taxon>
        <taxon>Actinomycetes</taxon>
        <taxon>Propionibacteriales</taxon>
        <taxon>Nocardioidaceae</taxon>
        <taxon>Nocardioides</taxon>
    </lineage>
</organism>
<evidence type="ECO:0000256" key="5">
    <source>
        <dbReference type="SAM" id="MobiDB-lite"/>
    </source>
</evidence>
<keyword evidence="2" id="KW-0479">Metal-binding</keyword>
<dbReference type="Pfam" id="PF00413">
    <property type="entry name" value="Peptidase_M10"/>
    <property type="match status" value="1"/>
</dbReference>
<comment type="caution">
    <text evidence="8">The sequence shown here is derived from an EMBL/GenBank/DDBJ whole genome shotgun (WGS) entry which is preliminary data.</text>
</comment>
<accession>A0ABP5DA60</accession>
<keyword evidence="6" id="KW-0472">Membrane</keyword>
<evidence type="ECO:0000313" key="9">
    <source>
        <dbReference type="Proteomes" id="UP001500571"/>
    </source>
</evidence>
<keyword evidence="6" id="KW-0812">Transmembrane</keyword>
<evidence type="ECO:0000256" key="4">
    <source>
        <dbReference type="ARBA" id="ARBA00022833"/>
    </source>
</evidence>
<proteinExistence type="predicted"/>
<dbReference type="Gene3D" id="3.40.390.10">
    <property type="entry name" value="Collagenase (Catalytic Domain)"/>
    <property type="match status" value="1"/>
</dbReference>
<keyword evidence="4" id="KW-0862">Zinc</keyword>
<evidence type="ECO:0000313" key="8">
    <source>
        <dbReference type="EMBL" id="GAA1976568.1"/>
    </source>
</evidence>
<dbReference type="Proteomes" id="UP001500571">
    <property type="component" value="Unassembled WGS sequence"/>
</dbReference>
<evidence type="ECO:0000259" key="7">
    <source>
        <dbReference type="Pfam" id="PF00413"/>
    </source>
</evidence>
<evidence type="ECO:0000256" key="3">
    <source>
        <dbReference type="ARBA" id="ARBA00022801"/>
    </source>
</evidence>
<dbReference type="EMBL" id="BAAAPB010000008">
    <property type="protein sequence ID" value="GAA1976568.1"/>
    <property type="molecule type" value="Genomic_DNA"/>
</dbReference>
<dbReference type="SUPFAM" id="SSF55486">
    <property type="entry name" value="Metalloproteases ('zincins'), catalytic domain"/>
    <property type="match status" value="1"/>
</dbReference>
<gene>
    <name evidence="8" type="ORF">GCM10009798_42210</name>
</gene>
<evidence type="ECO:0000256" key="1">
    <source>
        <dbReference type="ARBA" id="ARBA00022670"/>
    </source>
</evidence>
<dbReference type="InterPro" id="IPR001818">
    <property type="entry name" value="Pept_M10_metallopeptidase"/>
</dbReference>
<keyword evidence="9" id="KW-1185">Reference proteome</keyword>
<feature type="domain" description="Peptidase M10 metallopeptidase" evidence="7">
    <location>
        <begin position="224"/>
        <end position="260"/>
    </location>
</feature>
<evidence type="ECO:0000256" key="6">
    <source>
        <dbReference type="SAM" id="Phobius"/>
    </source>
</evidence>
<feature type="region of interest" description="Disordered" evidence="5">
    <location>
        <begin position="18"/>
        <end position="41"/>
    </location>
</feature>